<feature type="compositionally biased region" description="Basic and acidic residues" evidence="1">
    <location>
        <begin position="48"/>
        <end position="65"/>
    </location>
</feature>
<feature type="compositionally biased region" description="Low complexity" evidence="1">
    <location>
        <begin position="1"/>
        <end position="13"/>
    </location>
</feature>
<feature type="region of interest" description="Disordered" evidence="1">
    <location>
        <begin position="136"/>
        <end position="155"/>
    </location>
</feature>
<feature type="compositionally biased region" description="Polar residues" evidence="1">
    <location>
        <begin position="146"/>
        <end position="155"/>
    </location>
</feature>
<name>A0A8X6TEQ0_NEPPI</name>
<keyword evidence="3" id="KW-1185">Reference proteome</keyword>
<dbReference type="EMBL" id="BMAW01103067">
    <property type="protein sequence ID" value="GFT07105.1"/>
    <property type="molecule type" value="Genomic_DNA"/>
</dbReference>
<feature type="compositionally biased region" description="Basic residues" evidence="1">
    <location>
        <begin position="78"/>
        <end position="102"/>
    </location>
</feature>
<proteinExistence type="predicted"/>
<evidence type="ECO:0000313" key="3">
    <source>
        <dbReference type="Proteomes" id="UP000887013"/>
    </source>
</evidence>
<evidence type="ECO:0000313" key="2">
    <source>
        <dbReference type="EMBL" id="GFT07105.1"/>
    </source>
</evidence>
<dbReference type="AlphaFoldDB" id="A0A8X6TEQ0"/>
<feature type="region of interest" description="Disordered" evidence="1">
    <location>
        <begin position="1"/>
        <end position="104"/>
    </location>
</feature>
<sequence length="155" mass="16637">MTRGATLGATGLTVGEQEDGIASSTGMEGGSAEDRMGWLLEATAPKRASSDADPLRVPKAKDRRVGNGAPRGLNSVVKGKKRGGRGNGHRARNHPVHNRNLSRYRMEKGALILGTKRGGGRQESWRDVRTGIKWAQVGSERKRNSHQTSGVQGED</sequence>
<dbReference type="Proteomes" id="UP000887013">
    <property type="component" value="Unassembled WGS sequence"/>
</dbReference>
<comment type="caution">
    <text evidence="2">The sequence shown here is derived from an EMBL/GenBank/DDBJ whole genome shotgun (WGS) entry which is preliminary data.</text>
</comment>
<accession>A0A8X6TEQ0</accession>
<reference evidence="2" key="1">
    <citation type="submission" date="2020-08" db="EMBL/GenBank/DDBJ databases">
        <title>Multicomponent nature underlies the extraordinary mechanical properties of spider dragline silk.</title>
        <authorList>
            <person name="Kono N."/>
            <person name="Nakamura H."/>
            <person name="Mori M."/>
            <person name="Yoshida Y."/>
            <person name="Ohtoshi R."/>
            <person name="Malay A.D."/>
            <person name="Moran D.A.P."/>
            <person name="Tomita M."/>
            <person name="Numata K."/>
            <person name="Arakawa K."/>
        </authorList>
    </citation>
    <scope>NUCLEOTIDE SEQUENCE</scope>
</reference>
<protein>
    <submittedName>
        <fullName evidence="2">Uncharacterized protein</fullName>
    </submittedName>
</protein>
<gene>
    <name evidence="2" type="ORF">NPIL_73831</name>
</gene>
<evidence type="ECO:0000256" key="1">
    <source>
        <dbReference type="SAM" id="MobiDB-lite"/>
    </source>
</evidence>
<organism evidence="2 3">
    <name type="scientific">Nephila pilipes</name>
    <name type="common">Giant wood spider</name>
    <name type="synonym">Nephila maculata</name>
    <dbReference type="NCBI Taxonomy" id="299642"/>
    <lineage>
        <taxon>Eukaryota</taxon>
        <taxon>Metazoa</taxon>
        <taxon>Ecdysozoa</taxon>
        <taxon>Arthropoda</taxon>
        <taxon>Chelicerata</taxon>
        <taxon>Arachnida</taxon>
        <taxon>Araneae</taxon>
        <taxon>Araneomorphae</taxon>
        <taxon>Entelegynae</taxon>
        <taxon>Araneoidea</taxon>
        <taxon>Nephilidae</taxon>
        <taxon>Nephila</taxon>
    </lineage>
</organism>